<keyword evidence="3" id="KW-0596">Phosphopantetheine</keyword>
<dbReference type="InterPro" id="IPR020845">
    <property type="entry name" value="AMP-binding_CS"/>
</dbReference>
<dbReference type="InterPro" id="IPR000873">
    <property type="entry name" value="AMP-dep_synth/lig_dom"/>
</dbReference>
<dbReference type="Pfam" id="PF00501">
    <property type="entry name" value="AMP-binding"/>
    <property type="match status" value="1"/>
</dbReference>
<keyword evidence="4" id="KW-0597">Phosphoprotein</keyword>
<dbReference type="GO" id="GO:0072330">
    <property type="term" value="P:monocarboxylic acid biosynthetic process"/>
    <property type="evidence" value="ECO:0007669"/>
    <property type="project" value="UniProtKB-ARBA"/>
</dbReference>
<dbReference type="GO" id="GO:0043041">
    <property type="term" value="P:amino acid activation for nonribosomal peptide biosynthetic process"/>
    <property type="evidence" value="ECO:0007669"/>
    <property type="project" value="TreeGrafter"/>
</dbReference>
<dbReference type="Gene3D" id="3.30.559.10">
    <property type="entry name" value="Chloramphenicol acetyltransferase-like domain"/>
    <property type="match status" value="2"/>
</dbReference>
<feature type="non-terminal residue" evidence="6">
    <location>
        <position position="1525"/>
    </location>
</feature>
<evidence type="ECO:0000256" key="2">
    <source>
        <dbReference type="ARBA" id="ARBA00006432"/>
    </source>
</evidence>
<dbReference type="PANTHER" id="PTHR45527:SF1">
    <property type="entry name" value="FATTY ACID SYNTHASE"/>
    <property type="match status" value="1"/>
</dbReference>
<dbReference type="EMBL" id="JAAGMN010004567">
    <property type="protein sequence ID" value="NEE13431.1"/>
    <property type="molecule type" value="Genomic_DNA"/>
</dbReference>
<protein>
    <submittedName>
        <fullName evidence="6">Amino acid adenylation domain-containing protein</fullName>
    </submittedName>
</protein>
<dbReference type="Gene3D" id="3.30.300.30">
    <property type="match status" value="1"/>
</dbReference>
<dbReference type="InterPro" id="IPR036736">
    <property type="entry name" value="ACP-like_sf"/>
</dbReference>
<dbReference type="FunFam" id="3.40.50.12780:FF:000012">
    <property type="entry name" value="Non-ribosomal peptide synthetase"/>
    <property type="match status" value="1"/>
</dbReference>
<dbReference type="PROSITE" id="PS00012">
    <property type="entry name" value="PHOSPHOPANTETHEINE"/>
    <property type="match status" value="1"/>
</dbReference>
<dbReference type="GO" id="GO:0005829">
    <property type="term" value="C:cytosol"/>
    <property type="evidence" value="ECO:0007669"/>
    <property type="project" value="TreeGrafter"/>
</dbReference>
<dbReference type="Gene3D" id="1.10.1200.10">
    <property type="entry name" value="ACP-like"/>
    <property type="match status" value="1"/>
</dbReference>
<gene>
    <name evidence="6" type="ORF">G3M58_44125</name>
</gene>
<proteinExistence type="inferred from homology"/>
<dbReference type="GO" id="GO:0017000">
    <property type="term" value="P:antibiotic biosynthetic process"/>
    <property type="evidence" value="ECO:0007669"/>
    <property type="project" value="UniProtKB-ARBA"/>
</dbReference>
<comment type="cofactor">
    <cofactor evidence="1">
        <name>pantetheine 4'-phosphate</name>
        <dbReference type="ChEBI" id="CHEBI:47942"/>
    </cofactor>
</comment>
<dbReference type="GO" id="GO:0031177">
    <property type="term" value="F:phosphopantetheine binding"/>
    <property type="evidence" value="ECO:0007669"/>
    <property type="project" value="InterPro"/>
</dbReference>
<dbReference type="GO" id="GO:0008610">
    <property type="term" value="P:lipid biosynthetic process"/>
    <property type="evidence" value="ECO:0007669"/>
    <property type="project" value="UniProtKB-ARBA"/>
</dbReference>
<evidence type="ECO:0000256" key="4">
    <source>
        <dbReference type="ARBA" id="ARBA00022553"/>
    </source>
</evidence>
<sequence length="1525" mass="161438">MFPLSFAQRRLWFLAQLDGPSAVYNMPVTLRLSGTVDRAALEAALRDVLDRHEILRTTFTAVDGEPYQRILDTADLDWELQTVDLPASATAADLAAAAREAVGHRFDLATEPPIRASLFSAGQDEHALAVVVHHIAGDGWSMGPLARDLSTAYAARRVGRAPAWEPLPVQYADYALWQRELLGDDSDPDSAISRQVAYWRQTLTEAPEELELPLDHPRPAVASHRGHHVPFTVPAATHARLAELARAEGVTAFMVMQAALAVLLSKLGAGEDIPVGTAVAGRPDAELRDLVGFFVNTLVLRTDVSGDPTFRELLARVRETNLSAFAHQDVPFEKLVEELAPTRTLARQPLFQVMLSLENHAGQRTTGFLGADTADIPTGRPGEAVAKFDLEVEVTESYDAQGAPAGLHGAITAAADLFEVGSVEAMAERLVRVLDAVAGDAGLSLSGVEVLGVAERRRVLGEWNDTAVEVSGGLVPELFAGHAAGVPGAVAVVFDGVEVSYGELEARANRLAHYLIGQGVGPESVVGLCLPRGVEMIVAVLAVWKAGAAYVPLDPEHPADRAEFILADSGAHLVVAHWNVPGARTVRLDDPQVLGELATLSATPPDDVTLLPGSLAYVIYTSGSTGRPKGVGVSHASLANLVAVFGPLLEVGPGVRVLQFASFNFDASVLDVAVTLGCGGALVVATAAERSEPALLRELVASAGVGAASVVPSLLGVLELGDLAGVGPMVVGSEAMDPVLARRWARGRRLVHAYGPTEATVITAVDVVDPDAVGVLPFGGPVANTRMYVLDGALRPVAPGVAGELYVAGAQVARGYVGRPGLTAERFVADPFSSSGSGSGGRLYRTGDRVRWTADGRLVFAGRVDEQVKIRGFRIEPGEVRAVVAAHPGVAQAAVIAREDVAGETRLVAYVVPSGGGAGLAASVRTQVAERLPEYMVPSAVVVLDALPLTGNGKLDRKALPEPRYTNGAGRAPATVQEEILCAVFADALGLERVSVDDSFFALGGHSLLAARLTSRIRALLGVEMPLRVLFETPTVAGLASWLAAAQLAGAGSTQTPLAQRERPKLVPLSFAQQRLWFISQLEDASSAYNIPVALPLNGDVDAEALHAAFRDVIDRHEVLRTVFRVVDGEPYQHVLALDELDWELHTVPVTPEVLAEAVAGAVGHSFDLSSEVPIRAWLFEAGPDQRTLVVVIHHVASDAWSTAPLARDLSVAYAARCAGRAPDWEPLPVQYADYALWQRELLGDGADSDSVMSRQVAYWRDALAGAPEELGLPFDRPRPAVASHRAHRVSLEVPAGLHARLAEVARAEGVTMFMVLQAALATALSKFGAGTDVPIGSANAGRTDVALDELVGFFVNTLVVRTDLSGDPSFREVLGRVRERSLAALAHQDVPFERLVEELAPSRSMARHPLFQVILTMQNTLDAVRLDLPGVGGTADSDDDGGDLALDATKFDVDVLVHEAFDADGVPAGVRGSIGVAADLFDEQWAGRIAAGWVRVLELLAGDPGMRLSAVEVLDAGERRRVLT</sequence>
<dbReference type="NCBIfam" id="TIGR01733">
    <property type="entry name" value="AA-adenyl-dom"/>
    <property type="match status" value="1"/>
</dbReference>
<dbReference type="CDD" id="cd19540">
    <property type="entry name" value="LCL_NRPS-like"/>
    <property type="match status" value="2"/>
</dbReference>
<reference evidence="6" key="1">
    <citation type="submission" date="2020-01" db="EMBL/GenBank/DDBJ databases">
        <title>Insect and environment-associated Actinomycetes.</title>
        <authorList>
            <person name="Currrie C."/>
            <person name="Chevrette M."/>
            <person name="Carlson C."/>
            <person name="Stubbendieck R."/>
            <person name="Wendt-Pienkowski E."/>
        </authorList>
    </citation>
    <scope>NUCLEOTIDE SEQUENCE</scope>
    <source>
        <strain evidence="6">SID7499</strain>
    </source>
</reference>
<dbReference type="InterPro" id="IPR045851">
    <property type="entry name" value="AMP-bd_C_sf"/>
</dbReference>
<dbReference type="FunFam" id="3.40.50.980:FF:000001">
    <property type="entry name" value="Non-ribosomal peptide synthetase"/>
    <property type="match status" value="1"/>
</dbReference>
<dbReference type="InterPro" id="IPR010071">
    <property type="entry name" value="AA_adenyl_dom"/>
</dbReference>
<dbReference type="InterPro" id="IPR025110">
    <property type="entry name" value="AMP-bd_C"/>
</dbReference>
<dbReference type="InterPro" id="IPR020806">
    <property type="entry name" value="PKS_PP-bd"/>
</dbReference>
<name>A0A6G3X6T7_9ACTN</name>
<dbReference type="GO" id="GO:0003824">
    <property type="term" value="F:catalytic activity"/>
    <property type="evidence" value="ECO:0007669"/>
    <property type="project" value="InterPro"/>
</dbReference>
<dbReference type="FunFam" id="2.30.38.10:FF:000001">
    <property type="entry name" value="Non-ribosomal peptide synthetase PvdI"/>
    <property type="match status" value="1"/>
</dbReference>
<organism evidence="6">
    <name type="scientific">Streptomyces sp. SID7499</name>
    <dbReference type="NCBI Taxonomy" id="2706086"/>
    <lineage>
        <taxon>Bacteria</taxon>
        <taxon>Bacillati</taxon>
        <taxon>Actinomycetota</taxon>
        <taxon>Actinomycetes</taxon>
        <taxon>Kitasatosporales</taxon>
        <taxon>Streptomycetaceae</taxon>
        <taxon>Streptomyces</taxon>
    </lineage>
</organism>
<dbReference type="SUPFAM" id="SSF56801">
    <property type="entry name" value="Acetyl-CoA synthetase-like"/>
    <property type="match status" value="1"/>
</dbReference>
<dbReference type="InterPro" id="IPR006162">
    <property type="entry name" value="Ppantetheine_attach_site"/>
</dbReference>
<dbReference type="FunFam" id="1.10.1200.10:FF:000016">
    <property type="entry name" value="Non-ribosomal peptide synthase"/>
    <property type="match status" value="1"/>
</dbReference>
<dbReference type="Pfam" id="PF13193">
    <property type="entry name" value="AMP-binding_C"/>
    <property type="match status" value="1"/>
</dbReference>
<dbReference type="Gene3D" id="2.30.38.10">
    <property type="entry name" value="Luciferase, Domain 3"/>
    <property type="match status" value="1"/>
</dbReference>
<dbReference type="FunFam" id="3.30.300.30:FF:000010">
    <property type="entry name" value="Enterobactin synthetase component F"/>
    <property type="match status" value="1"/>
</dbReference>
<dbReference type="FunFam" id="3.30.559.10:FF:000012">
    <property type="entry name" value="Non-ribosomal peptide synthetase"/>
    <property type="match status" value="1"/>
</dbReference>
<dbReference type="SMART" id="SM00823">
    <property type="entry name" value="PKS_PP"/>
    <property type="match status" value="1"/>
</dbReference>
<dbReference type="InterPro" id="IPR001242">
    <property type="entry name" value="Condensation_dom"/>
</dbReference>
<evidence type="ECO:0000313" key="6">
    <source>
        <dbReference type="EMBL" id="NEE13431.1"/>
    </source>
</evidence>
<dbReference type="PANTHER" id="PTHR45527">
    <property type="entry name" value="NONRIBOSOMAL PEPTIDE SYNTHETASE"/>
    <property type="match status" value="1"/>
</dbReference>
<evidence type="ECO:0000256" key="1">
    <source>
        <dbReference type="ARBA" id="ARBA00001957"/>
    </source>
</evidence>
<dbReference type="InterPro" id="IPR023213">
    <property type="entry name" value="CAT-like_dom_sf"/>
</dbReference>
<dbReference type="PROSITE" id="PS50075">
    <property type="entry name" value="CARRIER"/>
    <property type="match status" value="1"/>
</dbReference>
<dbReference type="SUPFAM" id="SSF52777">
    <property type="entry name" value="CoA-dependent acyltransferases"/>
    <property type="match status" value="4"/>
</dbReference>
<evidence type="ECO:0000256" key="3">
    <source>
        <dbReference type="ARBA" id="ARBA00022450"/>
    </source>
</evidence>
<dbReference type="PROSITE" id="PS00455">
    <property type="entry name" value="AMP_BINDING"/>
    <property type="match status" value="1"/>
</dbReference>
<dbReference type="Pfam" id="PF00550">
    <property type="entry name" value="PP-binding"/>
    <property type="match status" value="1"/>
</dbReference>
<comment type="similarity">
    <text evidence="2">Belongs to the ATP-dependent AMP-binding enzyme family.</text>
</comment>
<dbReference type="GO" id="GO:0044550">
    <property type="term" value="P:secondary metabolite biosynthetic process"/>
    <property type="evidence" value="ECO:0007669"/>
    <property type="project" value="UniProtKB-ARBA"/>
</dbReference>
<dbReference type="InterPro" id="IPR009081">
    <property type="entry name" value="PP-bd_ACP"/>
</dbReference>
<dbReference type="CDD" id="cd05930">
    <property type="entry name" value="A_NRPS"/>
    <property type="match status" value="1"/>
</dbReference>
<dbReference type="Pfam" id="PF00668">
    <property type="entry name" value="Condensation"/>
    <property type="match status" value="2"/>
</dbReference>
<dbReference type="Gene3D" id="3.30.559.30">
    <property type="entry name" value="Nonribosomal peptide synthetase, condensation domain"/>
    <property type="match status" value="2"/>
</dbReference>
<dbReference type="SUPFAM" id="SSF47336">
    <property type="entry name" value="ACP-like"/>
    <property type="match status" value="1"/>
</dbReference>
<comment type="caution">
    <text evidence="6">The sequence shown here is derived from an EMBL/GenBank/DDBJ whole genome shotgun (WGS) entry which is preliminary data.</text>
</comment>
<accession>A0A6G3X6T7</accession>
<feature type="domain" description="Carrier" evidence="5">
    <location>
        <begin position="972"/>
        <end position="1047"/>
    </location>
</feature>
<evidence type="ECO:0000259" key="5">
    <source>
        <dbReference type="PROSITE" id="PS50075"/>
    </source>
</evidence>
<dbReference type="Gene3D" id="3.40.50.980">
    <property type="match status" value="2"/>
</dbReference>